<evidence type="ECO:0000313" key="1">
    <source>
        <dbReference type="EMBL" id="KAA8536114.1"/>
    </source>
</evidence>
<name>A0A5J5B0I5_9ASTE</name>
<organism evidence="1 2">
    <name type="scientific">Nyssa sinensis</name>
    <dbReference type="NCBI Taxonomy" id="561372"/>
    <lineage>
        <taxon>Eukaryota</taxon>
        <taxon>Viridiplantae</taxon>
        <taxon>Streptophyta</taxon>
        <taxon>Embryophyta</taxon>
        <taxon>Tracheophyta</taxon>
        <taxon>Spermatophyta</taxon>
        <taxon>Magnoliopsida</taxon>
        <taxon>eudicotyledons</taxon>
        <taxon>Gunneridae</taxon>
        <taxon>Pentapetalae</taxon>
        <taxon>asterids</taxon>
        <taxon>Cornales</taxon>
        <taxon>Nyssaceae</taxon>
        <taxon>Nyssa</taxon>
    </lineage>
</organism>
<dbReference type="EMBL" id="CM018039">
    <property type="protein sequence ID" value="KAA8536114.1"/>
    <property type="molecule type" value="Genomic_DNA"/>
</dbReference>
<dbReference type="Proteomes" id="UP000325577">
    <property type="component" value="Linkage Group LG16"/>
</dbReference>
<accession>A0A5J5B0I5</accession>
<reference evidence="1 2" key="1">
    <citation type="submission" date="2019-09" db="EMBL/GenBank/DDBJ databases">
        <title>A chromosome-level genome assembly of the Chinese tupelo Nyssa sinensis.</title>
        <authorList>
            <person name="Yang X."/>
            <person name="Kang M."/>
            <person name="Yang Y."/>
            <person name="Xiong H."/>
            <person name="Wang M."/>
            <person name="Zhang Z."/>
            <person name="Wang Z."/>
            <person name="Wu H."/>
            <person name="Ma T."/>
            <person name="Liu J."/>
            <person name="Xi Z."/>
        </authorList>
    </citation>
    <scope>NUCLEOTIDE SEQUENCE [LARGE SCALE GENOMIC DNA]</scope>
    <source>
        <strain evidence="1">J267</strain>
        <tissue evidence="1">Leaf</tissue>
    </source>
</reference>
<gene>
    <name evidence="1" type="ORF">F0562_028592</name>
</gene>
<protein>
    <submittedName>
        <fullName evidence="1">Uncharacterized protein</fullName>
    </submittedName>
</protein>
<evidence type="ECO:0000313" key="2">
    <source>
        <dbReference type="Proteomes" id="UP000325577"/>
    </source>
</evidence>
<dbReference type="AlphaFoldDB" id="A0A5J5B0I5"/>
<sequence>MFARWSFIANFYQHSCSHILEKVLPPLQKLPFETGIWREAKFCNLGHGLLVFLNQREEKLGRFFDL</sequence>
<proteinExistence type="predicted"/>
<keyword evidence="2" id="KW-1185">Reference proteome</keyword>